<dbReference type="RefSeq" id="WP_210660492.1">
    <property type="nucleotide sequence ID" value="NZ_JAGKQQ010000001.1"/>
</dbReference>
<evidence type="ECO:0000313" key="3">
    <source>
        <dbReference type="Proteomes" id="UP000676565"/>
    </source>
</evidence>
<keyword evidence="1" id="KW-1133">Transmembrane helix</keyword>
<sequence>MAVSVAALVVVASAVVVFRVALAVAVVSRVASAVVVSRAASAAVVFRVASVVVVSRVASAAVVFRAASVAVVFRAASVVAASVVVVSRVASVVAALAAVALAVAVSRVASVVAALAVVAVRDSGSVEKRRTNPYCLLRFVLDYLRRPGLFRGGFLLRAMSVHFPRLLLLDRKAPVVRCVSRRNHFKKPLRFPPIFHCSIFARTESEGIPEHSRKSVGSAHLVPKVGARVK</sequence>
<evidence type="ECO:0000256" key="1">
    <source>
        <dbReference type="SAM" id="Phobius"/>
    </source>
</evidence>
<protein>
    <submittedName>
        <fullName evidence="2">Uncharacterized protein</fullName>
    </submittedName>
</protein>
<feature type="transmembrane region" description="Helical" evidence="1">
    <location>
        <begin position="66"/>
        <end position="86"/>
    </location>
</feature>
<proteinExistence type="predicted"/>
<keyword evidence="1" id="KW-0812">Transmembrane</keyword>
<feature type="transmembrane region" description="Helical" evidence="1">
    <location>
        <begin position="92"/>
        <end position="120"/>
    </location>
</feature>
<evidence type="ECO:0000313" key="2">
    <source>
        <dbReference type="EMBL" id="MBP3959732.1"/>
    </source>
</evidence>
<organism evidence="2 3">
    <name type="scientific">Gemmata palustris</name>
    <dbReference type="NCBI Taxonomy" id="2822762"/>
    <lineage>
        <taxon>Bacteria</taxon>
        <taxon>Pseudomonadati</taxon>
        <taxon>Planctomycetota</taxon>
        <taxon>Planctomycetia</taxon>
        <taxon>Gemmatales</taxon>
        <taxon>Gemmataceae</taxon>
        <taxon>Gemmata</taxon>
    </lineage>
</organism>
<name>A0ABS5C164_9BACT</name>
<comment type="caution">
    <text evidence="2">The sequence shown here is derived from an EMBL/GenBank/DDBJ whole genome shotgun (WGS) entry which is preliminary data.</text>
</comment>
<keyword evidence="1" id="KW-0472">Membrane</keyword>
<gene>
    <name evidence="2" type="ORF">J8F10_31180</name>
</gene>
<keyword evidence="3" id="KW-1185">Reference proteome</keyword>
<feature type="transmembrane region" description="Helical" evidence="1">
    <location>
        <begin position="33"/>
        <end position="54"/>
    </location>
</feature>
<reference evidence="2 3" key="1">
    <citation type="submission" date="2021-04" db="EMBL/GenBank/DDBJ databases">
        <authorList>
            <person name="Ivanova A."/>
        </authorList>
    </citation>
    <scope>NUCLEOTIDE SEQUENCE [LARGE SCALE GENOMIC DNA]</scope>
    <source>
        <strain evidence="2 3">G18</strain>
    </source>
</reference>
<dbReference type="Proteomes" id="UP000676565">
    <property type="component" value="Unassembled WGS sequence"/>
</dbReference>
<dbReference type="EMBL" id="JAGKQQ010000001">
    <property type="protein sequence ID" value="MBP3959732.1"/>
    <property type="molecule type" value="Genomic_DNA"/>
</dbReference>
<accession>A0ABS5C164</accession>